<evidence type="ECO:0000313" key="2">
    <source>
        <dbReference type="Proteomes" id="UP000608579"/>
    </source>
</evidence>
<reference evidence="1" key="1">
    <citation type="journal article" date="2020" name="ISME J.">
        <title>Gammaproteobacteria mediating utilization of methyl-, sulfur- and petroleum organic compounds in deep ocean hydrothermal plumes.</title>
        <authorList>
            <person name="Zhou Z."/>
            <person name="Liu Y."/>
            <person name="Pan J."/>
            <person name="Cron B.R."/>
            <person name="Toner B.M."/>
            <person name="Anantharaman K."/>
            <person name="Breier J.A."/>
            <person name="Dick G.J."/>
            <person name="Li M."/>
        </authorList>
    </citation>
    <scope>NUCLEOTIDE SEQUENCE</scope>
    <source>
        <strain evidence="1">SZUA-1515</strain>
    </source>
</reference>
<dbReference type="Proteomes" id="UP000608579">
    <property type="component" value="Unassembled WGS sequence"/>
</dbReference>
<dbReference type="Gene3D" id="3.10.20.30">
    <property type="match status" value="1"/>
</dbReference>
<gene>
    <name evidence="1" type="primary">thiS</name>
    <name evidence="1" type="ORF">EYH45_01840</name>
</gene>
<dbReference type="NCBIfam" id="TIGR01683">
    <property type="entry name" value="thiS"/>
    <property type="match status" value="1"/>
</dbReference>
<dbReference type="AlphaFoldDB" id="A0A832ZVW9"/>
<dbReference type="SUPFAM" id="SSF54285">
    <property type="entry name" value="MoaD/ThiS"/>
    <property type="match status" value="1"/>
</dbReference>
<evidence type="ECO:0000313" key="1">
    <source>
        <dbReference type="EMBL" id="HIQ29287.1"/>
    </source>
</evidence>
<dbReference type="Pfam" id="PF02597">
    <property type="entry name" value="ThiS"/>
    <property type="match status" value="1"/>
</dbReference>
<proteinExistence type="predicted"/>
<dbReference type="PANTHER" id="PTHR34472">
    <property type="entry name" value="SULFUR CARRIER PROTEIN THIS"/>
    <property type="match status" value="1"/>
</dbReference>
<dbReference type="CDD" id="cd00565">
    <property type="entry name" value="Ubl_ThiS"/>
    <property type="match status" value="1"/>
</dbReference>
<protein>
    <submittedName>
        <fullName evidence="1">Sulfur carrier protein ThiS</fullName>
    </submittedName>
</protein>
<accession>A0A832ZVW9</accession>
<dbReference type="EMBL" id="DQVM01000033">
    <property type="protein sequence ID" value="HIQ29287.1"/>
    <property type="molecule type" value="Genomic_DNA"/>
</dbReference>
<organism evidence="1 2">
    <name type="scientific">Caldiarchaeum subterraneum</name>
    <dbReference type="NCBI Taxonomy" id="311458"/>
    <lineage>
        <taxon>Archaea</taxon>
        <taxon>Nitrososphaerota</taxon>
        <taxon>Candidatus Caldarchaeales</taxon>
        <taxon>Candidatus Caldarchaeaceae</taxon>
        <taxon>Candidatus Caldarchaeum</taxon>
    </lineage>
</organism>
<dbReference type="PANTHER" id="PTHR34472:SF1">
    <property type="entry name" value="SULFUR CARRIER PROTEIN THIS"/>
    <property type="match status" value="1"/>
</dbReference>
<sequence length="73" mass="7921">MQHKTGAVVYVNDKPIGYGGESIYELLRSLGIDPERPGVAVAVNAEVIPRSEWRVRRLGHGDRVEVVHAVSGG</sequence>
<name>A0A832ZVW9_CALS0</name>
<dbReference type="InterPro" id="IPR003749">
    <property type="entry name" value="ThiS/MoaD-like"/>
</dbReference>
<dbReference type="InterPro" id="IPR010035">
    <property type="entry name" value="Thi_S"/>
</dbReference>
<dbReference type="InterPro" id="IPR016155">
    <property type="entry name" value="Mopterin_synth/thiamin_S_b"/>
</dbReference>
<comment type="caution">
    <text evidence="1">The sequence shown here is derived from an EMBL/GenBank/DDBJ whole genome shotgun (WGS) entry which is preliminary data.</text>
</comment>
<dbReference type="InterPro" id="IPR012675">
    <property type="entry name" value="Beta-grasp_dom_sf"/>
</dbReference>